<dbReference type="Proteomes" id="UP001160148">
    <property type="component" value="Unassembled WGS sequence"/>
</dbReference>
<dbReference type="AlphaFoldDB" id="A0AAV0W8R1"/>
<evidence type="ECO:0000313" key="3">
    <source>
        <dbReference type="Proteomes" id="UP001160148"/>
    </source>
</evidence>
<proteinExistence type="predicted"/>
<accession>A0AAV0W8R1</accession>
<comment type="caution">
    <text evidence="2">The sequence shown here is derived from an EMBL/GenBank/DDBJ whole genome shotgun (WGS) entry which is preliminary data.</text>
</comment>
<feature type="region of interest" description="Disordered" evidence="1">
    <location>
        <begin position="81"/>
        <end position="102"/>
    </location>
</feature>
<keyword evidence="3" id="KW-1185">Reference proteome</keyword>
<protein>
    <submittedName>
        <fullName evidence="2">Uncharacterized protein</fullName>
    </submittedName>
</protein>
<gene>
    <name evidence="2" type="ORF">MEUPH1_LOCUS8491</name>
</gene>
<sequence>MVRGIYDNRSARDEFVLLGKEVANGVRNLNTDYARKTIKFKIQTMLYEASLGHYDFPPNMQNYSLHSYNMGATEQINDIGPSTSATIVIPDPKETNSDMNRPSDILSQSLAFMNDF</sequence>
<organism evidence="2 3">
    <name type="scientific">Macrosiphum euphorbiae</name>
    <name type="common">potato aphid</name>
    <dbReference type="NCBI Taxonomy" id="13131"/>
    <lineage>
        <taxon>Eukaryota</taxon>
        <taxon>Metazoa</taxon>
        <taxon>Ecdysozoa</taxon>
        <taxon>Arthropoda</taxon>
        <taxon>Hexapoda</taxon>
        <taxon>Insecta</taxon>
        <taxon>Pterygota</taxon>
        <taxon>Neoptera</taxon>
        <taxon>Paraneoptera</taxon>
        <taxon>Hemiptera</taxon>
        <taxon>Sternorrhyncha</taxon>
        <taxon>Aphidomorpha</taxon>
        <taxon>Aphidoidea</taxon>
        <taxon>Aphididae</taxon>
        <taxon>Macrosiphini</taxon>
        <taxon>Macrosiphum</taxon>
    </lineage>
</organism>
<evidence type="ECO:0000313" key="2">
    <source>
        <dbReference type="EMBL" id="CAI6352220.1"/>
    </source>
</evidence>
<reference evidence="2 3" key="1">
    <citation type="submission" date="2023-01" db="EMBL/GenBank/DDBJ databases">
        <authorList>
            <person name="Whitehead M."/>
        </authorList>
    </citation>
    <scope>NUCLEOTIDE SEQUENCE [LARGE SCALE GENOMIC DNA]</scope>
</reference>
<evidence type="ECO:0000256" key="1">
    <source>
        <dbReference type="SAM" id="MobiDB-lite"/>
    </source>
</evidence>
<name>A0AAV0W8R1_9HEMI</name>
<dbReference type="EMBL" id="CARXXK010000001">
    <property type="protein sequence ID" value="CAI6352220.1"/>
    <property type="molecule type" value="Genomic_DNA"/>
</dbReference>